<feature type="signal peptide" evidence="1">
    <location>
        <begin position="1"/>
        <end position="19"/>
    </location>
</feature>
<comment type="caution">
    <text evidence="2">The sequence shown here is derived from an EMBL/GenBank/DDBJ whole genome shotgun (WGS) entry which is preliminary data.</text>
</comment>
<feature type="chain" id="PRO_5042875353" description="Secreted protein" evidence="1">
    <location>
        <begin position="20"/>
        <end position="106"/>
    </location>
</feature>
<name>A0AAN6NSS6_9PEZI</name>
<protein>
    <recommendedName>
        <fullName evidence="4">Secreted protein</fullName>
    </recommendedName>
</protein>
<evidence type="ECO:0000256" key="1">
    <source>
        <dbReference type="SAM" id="SignalP"/>
    </source>
</evidence>
<dbReference type="Proteomes" id="UP001303222">
    <property type="component" value="Unassembled WGS sequence"/>
</dbReference>
<gene>
    <name evidence="2" type="ORF">QBC32DRAFT_40543</name>
</gene>
<sequence>MFLLLMLVVSRCPCCPADALRMPCGFRAPFSIRVRPSVTHNSPFPILHSESVLAVDERDAGENPMPGFASHLHQQASSKHKTRVQTAEQQCPYRKVVPAGCPGSVA</sequence>
<reference evidence="2" key="1">
    <citation type="journal article" date="2023" name="Mol. Phylogenet. Evol.">
        <title>Genome-scale phylogeny and comparative genomics of the fungal order Sordariales.</title>
        <authorList>
            <person name="Hensen N."/>
            <person name="Bonometti L."/>
            <person name="Westerberg I."/>
            <person name="Brannstrom I.O."/>
            <person name="Guillou S."/>
            <person name="Cros-Aarteil S."/>
            <person name="Calhoun S."/>
            <person name="Haridas S."/>
            <person name="Kuo A."/>
            <person name="Mondo S."/>
            <person name="Pangilinan J."/>
            <person name="Riley R."/>
            <person name="LaButti K."/>
            <person name="Andreopoulos B."/>
            <person name="Lipzen A."/>
            <person name="Chen C."/>
            <person name="Yan M."/>
            <person name="Daum C."/>
            <person name="Ng V."/>
            <person name="Clum A."/>
            <person name="Steindorff A."/>
            <person name="Ohm R.A."/>
            <person name="Martin F."/>
            <person name="Silar P."/>
            <person name="Natvig D.O."/>
            <person name="Lalanne C."/>
            <person name="Gautier V."/>
            <person name="Ament-Velasquez S.L."/>
            <person name="Kruys A."/>
            <person name="Hutchinson M.I."/>
            <person name="Powell A.J."/>
            <person name="Barry K."/>
            <person name="Miller A.N."/>
            <person name="Grigoriev I.V."/>
            <person name="Debuchy R."/>
            <person name="Gladieux P."/>
            <person name="Hiltunen Thoren M."/>
            <person name="Johannesson H."/>
        </authorList>
    </citation>
    <scope>NUCLEOTIDE SEQUENCE</scope>
    <source>
        <strain evidence="2">CBS 626.80</strain>
    </source>
</reference>
<evidence type="ECO:0000313" key="2">
    <source>
        <dbReference type="EMBL" id="KAK3949242.1"/>
    </source>
</evidence>
<accession>A0AAN6NSS6</accession>
<evidence type="ECO:0000313" key="3">
    <source>
        <dbReference type="Proteomes" id="UP001303222"/>
    </source>
</evidence>
<dbReference type="EMBL" id="MU859222">
    <property type="protein sequence ID" value="KAK3949242.1"/>
    <property type="molecule type" value="Genomic_DNA"/>
</dbReference>
<organism evidence="2 3">
    <name type="scientific">Pseudoneurospora amorphoporcata</name>
    <dbReference type="NCBI Taxonomy" id="241081"/>
    <lineage>
        <taxon>Eukaryota</taxon>
        <taxon>Fungi</taxon>
        <taxon>Dikarya</taxon>
        <taxon>Ascomycota</taxon>
        <taxon>Pezizomycotina</taxon>
        <taxon>Sordariomycetes</taxon>
        <taxon>Sordariomycetidae</taxon>
        <taxon>Sordariales</taxon>
        <taxon>Sordariaceae</taxon>
        <taxon>Pseudoneurospora</taxon>
    </lineage>
</organism>
<reference evidence="2" key="2">
    <citation type="submission" date="2023-06" db="EMBL/GenBank/DDBJ databases">
        <authorList>
            <consortium name="Lawrence Berkeley National Laboratory"/>
            <person name="Mondo S.J."/>
            <person name="Hensen N."/>
            <person name="Bonometti L."/>
            <person name="Westerberg I."/>
            <person name="Brannstrom I.O."/>
            <person name="Guillou S."/>
            <person name="Cros-Aarteil S."/>
            <person name="Calhoun S."/>
            <person name="Haridas S."/>
            <person name="Kuo A."/>
            <person name="Pangilinan J."/>
            <person name="Riley R."/>
            <person name="Labutti K."/>
            <person name="Andreopoulos B."/>
            <person name="Lipzen A."/>
            <person name="Chen C."/>
            <person name="Yanf M."/>
            <person name="Daum C."/>
            <person name="Ng V."/>
            <person name="Clum A."/>
            <person name="Steindorff A."/>
            <person name="Ohm R."/>
            <person name="Martin F."/>
            <person name="Silar P."/>
            <person name="Natvig D."/>
            <person name="Lalanne C."/>
            <person name="Gautier V."/>
            <person name="Ament-Velasquez S.L."/>
            <person name="Kruys A."/>
            <person name="Hutchinson M.I."/>
            <person name="Powell A.J."/>
            <person name="Barry K."/>
            <person name="Miller A.N."/>
            <person name="Grigoriev I.V."/>
            <person name="Debuchy R."/>
            <person name="Gladieux P."/>
            <person name="Thoren M.H."/>
            <person name="Johannesson H."/>
        </authorList>
    </citation>
    <scope>NUCLEOTIDE SEQUENCE</scope>
    <source>
        <strain evidence="2">CBS 626.80</strain>
    </source>
</reference>
<dbReference type="AlphaFoldDB" id="A0AAN6NSS6"/>
<keyword evidence="1" id="KW-0732">Signal</keyword>
<evidence type="ECO:0008006" key="4">
    <source>
        <dbReference type="Google" id="ProtNLM"/>
    </source>
</evidence>
<proteinExistence type="predicted"/>
<keyword evidence="3" id="KW-1185">Reference proteome</keyword>